<evidence type="ECO:0000313" key="3">
    <source>
        <dbReference type="Proteomes" id="UP000634206"/>
    </source>
</evidence>
<dbReference type="RefSeq" id="WP_309490315.1">
    <property type="nucleotide sequence ID" value="NZ_JAENIG010000007.1"/>
</dbReference>
<reference evidence="2" key="1">
    <citation type="submission" date="2021-01" db="EMBL/GenBank/DDBJ databases">
        <title>Modified the classification status of verrucomicrobia.</title>
        <authorList>
            <person name="Feng X."/>
        </authorList>
    </citation>
    <scope>NUCLEOTIDE SEQUENCE</scope>
    <source>
        <strain evidence="2">5K15</strain>
    </source>
</reference>
<evidence type="ECO:0000313" key="2">
    <source>
        <dbReference type="EMBL" id="MBK1855704.1"/>
    </source>
</evidence>
<sequence>MKRNPCKKVIIAVCTVISFVLIYAFHANRRPFVANNDFSVIATVDGQAVEAKLFKPMKMEDVYYIHLEDNSEGRYSWFVFSPRRQMVADPIGVYHSWLGYSYTHADQASGIWLIDAKLEDNWKVVFDGDRIDFSNSDYQVEIIRK</sequence>
<feature type="transmembrane region" description="Helical" evidence="1">
    <location>
        <begin position="9"/>
        <end position="26"/>
    </location>
</feature>
<proteinExistence type="predicted"/>
<accession>A0AAE2VEE2</accession>
<comment type="caution">
    <text evidence="2">The sequence shown here is derived from an EMBL/GenBank/DDBJ whole genome shotgun (WGS) entry which is preliminary data.</text>
</comment>
<keyword evidence="1" id="KW-0812">Transmembrane</keyword>
<evidence type="ECO:0000256" key="1">
    <source>
        <dbReference type="SAM" id="Phobius"/>
    </source>
</evidence>
<keyword evidence="1" id="KW-1133">Transmembrane helix</keyword>
<dbReference type="AlphaFoldDB" id="A0AAE2VEE2"/>
<dbReference type="Proteomes" id="UP000634206">
    <property type="component" value="Unassembled WGS sequence"/>
</dbReference>
<keyword evidence="3" id="KW-1185">Reference proteome</keyword>
<organism evidence="2 3">
    <name type="scientific">Oceaniferula flava</name>
    <dbReference type="NCBI Taxonomy" id="2800421"/>
    <lineage>
        <taxon>Bacteria</taxon>
        <taxon>Pseudomonadati</taxon>
        <taxon>Verrucomicrobiota</taxon>
        <taxon>Verrucomicrobiia</taxon>
        <taxon>Verrucomicrobiales</taxon>
        <taxon>Verrucomicrobiaceae</taxon>
        <taxon>Oceaniferula</taxon>
    </lineage>
</organism>
<gene>
    <name evidence="2" type="ORF">JIN83_12085</name>
</gene>
<keyword evidence="1" id="KW-0472">Membrane</keyword>
<protein>
    <submittedName>
        <fullName evidence="2">Uncharacterized protein</fullName>
    </submittedName>
</protein>
<dbReference type="EMBL" id="JAENIG010000007">
    <property type="protein sequence ID" value="MBK1855704.1"/>
    <property type="molecule type" value="Genomic_DNA"/>
</dbReference>
<name>A0AAE2VEE2_9BACT</name>